<proteinExistence type="predicted"/>
<dbReference type="EMBL" id="JBBPBN010000753">
    <property type="protein sequence ID" value="KAK8482636.1"/>
    <property type="molecule type" value="Genomic_DNA"/>
</dbReference>
<evidence type="ECO:0000313" key="2">
    <source>
        <dbReference type="Proteomes" id="UP001396334"/>
    </source>
</evidence>
<protein>
    <submittedName>
        <fullName evidence="1">Uncharacterized protein</fullName>
    </submittedName>
</protein>
<comment type="caution">
    <text evidence="1">The sequence shown here is derived from an EMBL/GenBank/DDBJ whole genome shotgun (WGS) entry which is preliminary data.</text>
</comment>
<keyword evidence="2" id="KW-1185">Reference proteome</keyword>
<dbReference type="Proteomes" id="UP001396334">
    <property type="component" value="Unassembled WGS sequence"/>
</dbReference>
<evidence type="ECO:0000313" key="1">
    <source>
        <dbReference type="EMBL" id="KAK8482636.1"/>
    </source>
</evidence>
<sequence>MQNTSKDPRFLKKQRGRDDNSLDDLNPSVDPPPTAMDCDNTYPLASNDNPTKPTASYKDMEIGSSNVSSKKDLISLDDDDDDDDISLLEEDIRISESYCIPFIDFSEHIPNLVLKSMVFTLVVKVIGKHMSYNVV</sequence>
<name>A0ABR1ZQC7_9ROSI</name>
<reference evidence="1 2" key="1">
    <citation type="journal article" date="2024" name="G3 (Bethesda)">
        <title>Genome assembly of Hibiscus sabdariffa L. provides insights into metabolisms of medicinal natural products.</title>
        <authorList>
            <person name="Kim T."/>
        </authorList>
    </citation>
    <scope>NUCLEOTIDE SEQUENCE [LARGE SCALE GENOMIC DNA]</scope>
    <source>
        <strain evidence="1">TK-2024</strain>
        <tissue evidence="1">Old leaves</tissue>
    </source>
</reference>
<gene>
    <name evidence="1" type="ORF">V6N11_080124</name>
</gene>
<organism evidence="1 2">
    <name type="scientific">Hibiscus sabdariffa</name>
    <name type="common">roselle</name>
    <dbReference type="NCBI Taxonomy" id="183260"/>
    <lineage>
        <taxon>Eukaryota</taxon>
        <taxon>Viridiplantae</taxon>
        <taxon>Streptophyta</taxon>
        <taxon>Embryophyta</taxon>
        <taxon>Tracheophyta</taxon>
        <taxon>Spermatophyta</taxon>
        <taxon>Magnoliopsida</taxon>
        <taxon>eudicotyledons</taxon>
        <taxon>Gunneridae</taxon>
        <taxon>Pentapetalae</taxon>
        <taxon>rosids</taxon>
        <taxon>malvids</taxon>
        <taxon>Malvales</taxon>
        <taxon>Malvaceae</taxon>
        <taxon>Malvoideae</taxon>
        <taxon>Hibiscus</taxon>
    </lineage>
</organism>
<accession>A0ABR1ZQC7</accession>